<dbReference type="GO" id="GO:0016020">
    <property type="term" value="C:membrane"/>
    <property type="evidence" value="ECO:0007669"/>
    <property type="project" value="UniProtKB-SubCell"/>
</dbReference>
<feature type="domain" description="Major facilitator superfamily (MFS) profile" evidence="7">
    <location>
        <begin position="54"/>
        <end position="455"/>
    </location>
</feature>
<dbReference type="PANTHER" id="PTHR48022">
    <property type="entry name" value="PLASTIDIC GLUCOSE TRANSPORTER 4"/>
    <property type="match status" value="1"/>
</dbReference>
<dbReference type="InterPro" id="IPR005828">
    <property type="entry name" value="MFS_sugar_transport-like"/>
</dbReference>
<sequence length="485" mass="53190">MAQLKDIAQSYGSCEHIEGKPETEQQVRSANFIQTEHDRSIGSSLIAYKKAVGWAFFFGLSVIGWGYDAQIGGGLLGSPQFRQDFGYVAPDGETILPAKWQSSFNSASSIGGFLGGIACGWIADRIGRRAALGLACVVSIGAVFMQFFATTNGLLLAGKIINGVCLGFYQTVAASYCSEIVPLVLRGSVTSGVNLFIALGQLLANGMMRKGKVQEARRVLLRLATDDRDLENTLSNIADTIEFEERVMKQTSYKQCFRGNELRRTLIAIGTFAVTQLIGVSFVIGYSSYFFEMAGLKNSDSFKLSMGVSVLGILGNIASWFVCNRIGRRNTFVAGTTILTIILILIGVLDVVPGYSSSEQWGQAILTVIYNFFYFFLVGGMAYIIFAEISSTALRSRTIGLTITFTNVVSTVINIIIPYMLNPNNGNWRGKTGFFFGGFGFLSVIWSYFCLPETKGRTFEELDILFHQRVPARRFADHPVNIHDS</sequence>
<feature type="transmembrane region" description="Helical" evidence="6">
    <location>
        <begin position="189"/>
        <end position="208"/>
    </location>
</feature>
<evidence type="ECO:0000256" key="3">
    <source>
        <dbReference type="ARBA" id="ARBA00022692"/>
    </source>
</evidence>
<reference evidence="8" key="1">
    <citation type="submission" date="2022-11" db="EMBL/GenBank/DDBJ databases">
        <authorList>
            <person name="Petersen C."/>
        </authorList>
    </citation>
    <scope>NUCLEOTIDE SEQUENCE</scope>
    <source>
        <strain evidence="8">IBT 30069</strain>
    </source>
</reference>
<name>A0A9W9G7L4_9EURO</name>
<feature type="transmembrane region" description="Helical" evidence="6">
    <location>
        <begin position="361"/>
        <end position="386"/>
    </location>
</feature>
<dbReference type="SUPFAM" id="SSF103473">
    <property type="entry name" value="MFS general substrate transporter"/>
    <property type="match status" value="1"/>
</dbReference>
<feature type="transmembrane region" description="Helical" evidence="6">
    <location>
        <begin position="51"/>
        <end position="67"/>
    </location>
</feature>
<evidence type="ECO:0000259" key="7">
    <source>
        <dbReference type="PROSITE" id="PS50850"/>
    </source>
</evidence>
<dbReference type="PANTHER" id="PTHR48022:SF51">
    <property type="entry name" value="ALPHA-GLUCOSIDE TRANSPORTER, PUTATIVE (AFU_ORTHOLOGUE AFUA_6G11920)-RELATED"/>
    <property type="match status" value="1"/>
</dbReference>
<feature type="transmembrane region" description="Helical" evidence="6">
    <location>
        <begin position="130"/>
        <end position="149"/>
    </location>
</feature>
<comment type="subcellular location">
    <subcellularLocation>
        <location evidence="1">Membrane</location>
        <topology evidence="1">Multi-pass membrane protein</topology>
    </subcellularLocation>
</comment>
<accession>A0A9W9G7L4</accession>
<dbReference type="FunFam" id="1.20.1250.20:FF:000078">
    <property type="entry name" value="MFS maltose transporter, putative"/>
    <property type="match status" value="1"/>
</dbReference>
<dbReference type="OrthoDB" id="6612291at2759"/>
<dbReference type="InterPro" id="IPR005829">
    <property type="entry name" value="Sugar_transporter_CS"/>
</dbReference>
<feature type="transmembrane region" description="Helical" evidence="6">
    <location>
        <begin position="265"/>
        <end position="284"/>
    </location>
</feature>
<evidence type="ECO:0000256" key="2">
    <source>
        <dbReference type="ARBA" id="ARBA00010992"/>
    </source>
</evidence>
<proteinExistence type="inferred from homology"/>
<protein>
    <submittedName>
        <fullName evidence="8">General substrate transporter</fullName>
    </submittedName>
</protein>
<dbReference type="InterPro" id="IPR036259">
    <property type="entry name" value="MFS_trans_sf"/>
</dbReference>
<keyword evidence="5 6" id="KW-0472">Membrane</keyword>
<dbReference type="PROSITE" id="PS00217">
    <property type="entry name" value="SUGAR_TRANSPORT_2"/>
    <property type="match status" value="1"/>
</dbReference>
<evidence type="ECO:0000256" key="4">
    <source>
        <dbReference type="ARBA" id="ARBA00022989"/>
    </source>
</evidence>
<dbReference type="AlphaFoldDB" id="A0A9W9G7L4"/>
<dbReference type="Gene3D" id="1.20.1250.20">
    <property type="entry name" value="MFS general substrate transporter like domains"/>
    <property type="match status" value="2"/>
</dbReference>
<feature type="transmembrane region" description="Helical" evidence="6">
    <location>
        <begin position="304"/>
        <end position="323"/>
    </location>
</feature>
<dbReference type="EMBL" id="JAPQKH010000002">
    <property type="protein sequence ID" value="KAJ5113635.1"/>
    <property type="molecule type" value="Genomic_DNA"/>
</dbReference>
<keyword evidence="9" id="KW-1185">Reference proteome</keyword>
<evidence type="ECO:0000313" key="9">
    <source>
        <dbReference type="Proteomes" id="UP001149165"/>
    </source>
</evidence>
<comment type="similarity">
    <text evidence="2">Belongs to the major facilitator superfamily. Sugar transporter (TC 2.A.1.1) family.</text>
</comment>
<evidence type="ECO:0000256" key="5">
    <source>
        <dbReference type="ARBA" id="ARBA00023136"/>
    </source>
</evidence>
<evidence type="ECO:0000256" key="6">
    <source>
        <dbReference type="SAM" id="Phobius"/>
    </source>
</evidence>
<reference evidence="8" key="2">
    <citation type="journal article" date="2023" name="IMA Fungus">
        <title>Comparative genomic study of the Penicillium genus elucidates a diverse pangenome and 15 lateral gene transfer events.</title>
        <authorList>
            <person name="Petersen C."/>
            <person name="Sorensen T."/>
            <person name="Nielsen M.R."/>
            <person name="Sondergaard T.E."/>
            <person name="Sorensen J.L."/>
            <person name="Fitzpatrick D.A."/>
            <person name="Frisvad J.C."/>
            <person name="Nielsen K.L."/>
        </authorList>
    </citation>
    <scope>NUCLEOTIDE SEQUENCE</scope>
    <source>
        <strain evidence="8">IBT 30069</strain>
    </source>
</reference>
<evidence type="ECO:0000313" key="8">
    <source>
        <dbReference type="EMBL" id="KAJ5113635.1"/>
    </source>
</evidence>
<gene>
    <name evidence="8" type="ORF">N7456_002169</name>
</gene>
<organism evidence="8 9">
    <name type="scientific">Penicillium angulare</name>
    <dbReference type="NCBI Taxonomy" id="116970"/>
    <lineage>
        <taxon>Eukaryota</taxon>
        <taxon>Fungi</taxon>
        <taxon>Dikarya</taxon>
        <taxon>Ascomycota</taxon>
        <taxon>Pezizomycotina</taxon>
        <taxon>Eurotiomycetes</taxon>
        <taxon>Eurotiomycetidae</taxon>
        <taxon>Eurotiales</taxon>
        <taxon>Aspergillaceae</taxon>
        <taxon>Penicillium</taxon>
    </lineage>
</organism>
<keyword evidence="3 6" id="KW-0812">Transmembrane</keyword>
<evidence type="ECO:0000256" key="1">
    <source>
        <dbReference type="ARBA" id="ARBA00004141"/>
    </source>
</evidence>
<dbReference type="GO" id="GO:0005351">
    <property type="term" value="F:carbohydrate:proton symporter activity"/>
    <property type="evidence" value="ECO:0007669"/>
    <property type="project" value="TreeGrafter"/>
</dbReference>
<comment type="caution">
    <text evidence="8">The sequence shown here is derived from an EMBL/GenBank/DDBJ whole genome shotgun (WGS) entry which is preliminary data.</text>
</comment>
<keyword evidence="4 6" id="KW-1133">Transmembrane helix</keyword>
<feature type="transmembrane region" description="Helical" evidence="6">
    <location>
        <begin position="104"/>
        <end position="123"/>
    </location>
</feature>
<feature type="transmembrane region" description="Helical" evidence="6">
    <location>
        <begin position="433"/>
        <end position="451"/>
    </location>
</feature>
<dbReference type="InterPro" id="IPR050360">
    <property type="entry name" value="MFS_Sugar_Transporters"/>
</dbReference>
<dbReference type="Proteomes" id="UP001149165">
    <property type="component" value="Unassembled WGS sequence"/>
</dbReference>
<feature type="transmembrane region" description="Helical" evidence="6">
    <location>
        <begin position="330"/>
        <end position="349"/>
    </location>
</feature>
<dbReference type="InterPro" id="IPR020846">
    <property type="entry name" value="MFS_dom"/>
</dbReference>
<feature type="transmembrane region" description="Helical" evidence="6">
    <location>
        <begin position="398"/>
        <end position="421"/>
    </location>
</feature>
<dbReference type="PROSITE" id="PS50850">
    <property type="entry name" value="MFS"/>
    <property type="match status" value="1"/>
</dbReference>
<dbReference type="Pfam" id="PF00083">
    <property type="entry name" value="Sugar_tr"/>
    <property type="match status" value="2"/>
</dbReference>